<dbReference type="OrthoDB" id="5149354at2759"/>
<dbReference type="EMBL" id="ML994716">
    <property type="protein sequence ID" value="KAF2176078.1"/>
    <property type="molecule type" value="Genomic_DNA"/>
</dbReference>
<evidence type="ECO:0000313" key="2">
    <source>
        <dbReference type="EMBL" id="KAF2176078.1"/>
    </source>
</evidence>
<reference evidence="2" key="1">
    <citation type="journal article" date="2020" name="Stud. Mycol.">
        <title>101 Dothideomycetes genomes: a test case for predicting lifestyles and emergence of pathogens.</title>
        <authorList>
            <person name="Haridas S."/>
            <person name="Albert R."/>
            <person name="Binder M."/>
            <person name="Bloem J."/>
            <person name="Labutti K."/>
            <person name="Salamov A."/>
            <person name="Andreopoulos B."/>
            <person name="Baker S."/>
            <person name="Barry K."/>
            <person name="Bills G."/>
            <person name="Bluhm B."/>
            <person name="Cannon C."/>
            <person name="Castanera R."/>
            <person name="Culley D."/>
            <person name="Daum C."/>
            <person name="Ezra D."/>
            <person name="Gonzalez J."/>
            <person name="Henrissat B."/>
            <person name="Kuo A."/>
            <person name="Liang C."/>
            <person name="Lipzen A."/>
            <person name="Lutzoni F."/>
            <person name="Magnuson J."/>
            <person name="Mondo S."/>
            <person name="Nolan M."/>
            <person name="Ohm R."/>
            <person name="Pangilinan J."/>
            <person name="Park H.-J."/>
            <person name="Ramirez L."/>
            <person name="Alfaro M."/>
            <person name="Sun H."/>
            <person name="Tritt A."/>
            <person name="Yoshinaga Y."/>
            <person name="Zwiers L.-H."/>
            <person name="Turgeon B."/>
            <person name="Goodwin S."/>
            <person name="Spatafora J."/>
            <person name="Crous P."/>
            <person name="Grigoriev I."/>
        </authorList>
    </citation>
    <scope>NUCLEOTIDE SEQUENCE</scope>
    <source>
        <strain evidence="2">CBS 207.26</strain>
    </source>
</reference>
<proteinExistence type="predicted"/>
<accession>A0A6A6DC93</accession>
<sequence length="113" mass="12791">MAESFSDSSSELSELDSDQFSIRSDDSPISTPSIGAQTKRRKLRATSTWSYSCLHKSDEPERNHQKRKIFYCKFDGCSFVNAITTNIRAHLKVKHGIIVAEEESLVTQAQQNH</sequence>
<dbReference type="Proteomes" id="UP000800200">
    <property type="component" value="Unassembled WGS sequence"/>
</dbReference>
<evidence type="ECO:0000256" key="1">
    <source>
        <dbReference type="SAM" id="MobiDB-lite"/>
    </source>
</evidence>
<feature type="compositionally biased region" description="Low complexity" evidence="1">
    <location>
        <begin position="1"/>
        <end position="12"/>
    </location>
</feature>
<protein>
    <recommendedName>
        <fullName evidence="4">BED-type domain-containing protein</fullName>
    </recommendedName>
</protein>
<keyword evidence="3" id="KW-1185">Reference proteome</keyword>
<feature type="region of interest" description="Disordered" evidence="1">
    <location>
        <begin position="1"/>
        <end position="41"/>
    </location>
</feature>
<name>A0A6A6DC93_9PEZI</name>
<dbReference type="AlphaFoldDB" id="A0A6A6DC93"/>
<evidence type="ECO:0000313" key="3">
    <source>
        <dbReference type="Proteomes" id="UP000800200"/>
    </source>
</evidence>
<evidence type="ECO:0008006" key="4">
    <source>
        <dbReference type="Google" id="ProtNLM"/>
    </source>
</evidence>
<organism evidence="2 3">
    <name type="scientific">Zopfia rhizophila CBS 207.26</name>
    <dbReference type="NCBI Taxonomy" id="1314779"/>
    <lineage>
        <taxon>Eukaryota</taxon>
        <taxon>Fungi</taxon>
        <taxon>Dikarya</taxon>
        <taxon>Ascomycota</taxon>
        <taxon>Pezizomycotina</taxon>
        <taxon>Dothideomycetes</taxon>
        <taxon>Dothideomycetes incertae sedis</taxon>
        <taxon>Zopfiaceae</taxon>
        <taxon>Zopfia</taxon>
    </lineage>
</organism>
<feature type="compositionally biased region" description="Polar residues" evidence="1">
    <location>
        <begin position="27"/>
        <end position="36"/>
    </location>
</feature>
<gene>
    <name evidence="2" type="ORF">K469DRAFT_761463</name>
</gene>